<reference evidence="1 2" key="1">
    <citation type="submission" date="2021-02" db="EMBL/GenBank/DDBJ databases">
        <authorList>
            <person name="Jung H.S."/>
            <person name="Chun B.H."/>
            <person name="Jeon C.O."/>
        </authorList>
    </citation>
    <scope>NUCLEOTIDE SEQUENCE [LARGE SCALE GENOMIC DNA]</scope>
    <source>
        <strain evidence="1 2">LMG 25203</strain>
    </source>
</reference>
<proteinExistence type="predicted"/>
<evidence type="ECO:0000313" key="1">
    <source>
        <dbReference type="EMBL" id="MBM6499184.1"/>
    </source>
</evidence>
<accession>A0ABS2CX89</accession>
<organism evidence="1 2">
    <name type="scientific">Flavobacterium macrobrachii</name>
    <dbReference type="NCBI Taxonomy" id="591204"/>
    <lineage>
        <taxon>Bacteria</taxon>
        <taxon>Pseudomonadati</taxon>
        <taxon>Bacteroidota</taxon>
        <taxon>Flavobacteriia</taxon>
        <taxon>Flavobacteriales</taxon>
        <taxon>Flavobacteriaceae</taxon>
        <taxon>Flavobacterium</taxon>
    </lineage>
</organism>
<sequence length="198" mass="24178">MEDDYNLKISYEKTIKFQEEHTFLKYLSAKIKKSNGIKYIQIIHQNFVENYTDYNSLLYLYEMYKKIDNPNYLILDEEKLNNILINYFYYKSANISNFISFYINVVDMQINKDGLINYPIVNLIKDFTKMIDQNRDFFIEVENSTNSFYHVKIMDEENKLNDLLNEHEVASYEYERENDYYNENLDLDQQDPDFWDNF</sequence>
<dbReference type="EMBL" id="JACSOD020000470">
    <property type="protein sequence ID" value="MBM6499184.1"/>
    <property type="molecule type" value="Genomic_DNA"/>
</dbReference>
<gene>
    <name evidence="1" type="ORF">H9X54_007705</name>
</gene>
<dbReference type="Proteomes" id="UP000759529">
    <property type="component" value="Unassembled WGS sequence"/>
</dbReference>
<dbReference type="RefSeq" id="WP_187656374.1">
    <property type="nucleotide sequence ID" value="NZ_JACSOD020000470.1"/>
</dbReference>
<protein>
    <submittedName>
        <fullName evidence="1">Uncharacterized protein</fullName>
    </submittedName>
</protein>
<keyword evidence="2" id="KW-1185">Reference proteome</keyword>
<comment type="caution">
    <text evidence="1">The sequence shown here is derived from an EMBL/GenBank/DDBJ whole genome shotgun (WGS) entry which is preliminary data.</text>
</comment>
<evidence type="ECO:0000313" key="2">
    <source>
        <dbReference type="Proteomes" id="UP000759529"/>
    </source>
</evidence>
<name>A0ABS2CX89_9FLAO</name>